<dbReference type="AlphaFoldDB" id="X1IMA0"/>
<dbReference type="EMBL" id="BARU01028144">
    <property type="protein sequence ID" value="GAH67244.1"/>
    <property type="molecule type" value="Genomic_DNA"/>
</dbReference>
<reference evidence="1" key="1">
    <citation type="journal article" date="2014" name="Front. Microbiol.">
        <title>High frequency of phylogenetically diverse reductive dehalogenase-homologous genes in deep subseafloor sedimentary metagenomes.</title>
        <authorList>
            <person name="Kawai M."/>
            <person name="Futagami T."/>
            <person name="Toyoda A."/>
            <person name="Takaki Y."/>
            <person name="Nishi S."/>
            <person name="Hori S."/>
            <person name="Arai W."/>
            <person name="Tsubouchi T."/>
            <person name="Morono Y."/>
            <person name="Uchiyama I."/>
            <person name="Ito T."/>
            <person name="Fujiyama A."/>
            <person name="Inagaki F."/>
            <person name="Takami H."/>
        </authorList>
    </citation>
    <scope>NUCLEOTIDE SEQUENCE</scope>
    <source>
        <strain evidence="1">Expedition CK06-06</strain>
    </source>
</reference>
<protein>
    <submittedName>
        <fullName evidence="1">Uncharacterized protein</fullName>
    </submittedName>
</protein>
<name>X1IMA0_9ZZZZ</name>
<comment type="caution">
    <text evidence="1">The sequence shown here is derived from an EMBL/GenBank/DDBJ whole genome shotgun (WGS) entry which is preliminary data.</text>
</comment>
<evidence type="ECO:0000313" key="1">
    <source>
        <dbReference type="EMBL" id="GAH67244.1"/>
    </source>
</evidence>
<accession>X1IMA0</accession>
<proteinExistence type="predicted"/>
<sequence length="52" mass="6244">MKRILLKLPIDYVYYKGFKKSIDYMAKLVVIDKIESVNISFSFMFFIENKSK</sequence>
<organism evidence="1">
    <name type="scientific">marine sediment metagenome</name>
    <dbReference type="NCBI Taxonomy" id="412755"/>
    <lineage>
        <taxon>unclassified sequences</taxon>
        <taxon>metagenomes</taxon>
        <taxon>ecological metagenomes</taxon>
    </lineage>
</organism>
<gene>
    <name evidence="1" type="ORF">S03H2_44964</name>
</gene>